<dbReference type="NCBIfam" id="TIGR02251">
    <property type="entry name" value="HIF-SF_euk"/>
    <property type="match status" value="1"/>
</dbReference>
<comment type="caution">
    <text evidence="4">The sequence shown here is derived from an EMBL/GenBank/DDBJ whole genome shotgun (WGS) entry which is preliminary data.</text>
</comment>
<evidence type="ECO:0000313" key="6">
    <source>
        <dbReference type="Proteomes" id="UP000284657"/>
    </source>
</evidence>
<evidence type="ECO:0000313" key="5">
    <source>
        <dbReference type="Proteomes" id="UP000277300"/>
    </source>
</evidence>
<dbReference type="GO" id="GO:0016791">
    <property type="term" value="F:phosphatase activity"/>
    <property type="evidence" value="ECO:0007669"/>
    <property type="project" value="InterPro"/>
</dbReference>
<evidence type="ECO:0000256" key="1">
    <source>
        <dbReference type="SAM" id="MobiDB-lite"/>
    </source>
</evidence>
<dbReference type="InterPro" id="IPR036412">
    <property type="entry name" value="HAD-like_sf"/>
</dbReference>
<dbReference type="PROSITE" id="PS50969">
    <property type="entry name" value="FCP1"/>
    <property type="match status" value="1"/>
</dbReference>
<dbReference type="InterPro" id="IPR004274">
    <property type="entry name" value="FCP1_dom"/>
</dbReference>
<evidence type="ECO:0000259" key="2">
    <source>
        <dbReference type="PROSITE" id="PS50969"/>
    </source>
</evidence>
<dbReference type="Gene3D" id="3.40.50.1000">
    <property type="entry name" value="HAD superfamily/HAD-like"/>
    <property type="match status" value="1"/>
</dbReference>
<feature type="region of interest" description="Disordered" evidence="1">
    <location>
        <begin position="244"/>
        <end position="267"/>
    </location>
</feature>
<dbReference type="EMBL" id="MBAD02001525">
    <property type="protein sequence ID" value="RLN53900.1"/>
    <property type="molecule type" value="Genomic_DNA"/>
</dbReference>
<feature type="domain" description="FCP1 homology" evidence="2">
    <location>
        <begin position="36"/>
        <end position="207"/>
    </location>
</feature>
<gene>
    <name evidence="3" type="ORF">BBJ29_008770</name>
    <name evidence="4" type="ORF">BBP00_00004969</name>
</gene>
<feature type="compositionally biased region" description="Polar residues" evidence="1">
    <location>
        <begin position="430"/>
        <end position="451"/>
    </location>
</feature>
<dbReference type="PANTHER" id="PTHR12210">
    <property type="entry name" value="DULLARD PROTEIN PHOSPHATASE"/>
    <property type="match status" value="1"/>
</dbReference>
<dbReference type="Proteomes" id="UP000277300">
    <property type="component" value="Unassembled WGS sequence"/>
</dbReference>
<feature type="region of interest" description="Disordered" evidence="1">
    <location>
        <begin position="293"/>
        <end position="317"/>
    </location>
</feature>
<dbReference type="CDD" id="cd07521">
    <property type="entry name" value="HAD_FCP1-like"/>
    <property type="match status" value="1"/>
</dbReference>
<dbReference type="SUPFAM" id="SSF56784">
    <property type="entry name" value="HAD-like"/>
    <property type="match status" value="1"/>
</dbReference>
<evidence type="ECO:0000313" key="3">
    <source>
        <dbReference type="EMBL" id="RLN53900.1"/>
    </source>
</evidence>
<dbReference type="Pfam" id="PF03031">
    <property type="entry name" value="NIF"/>
    <property type="match status" value="1"/>
</dbReference>
<protein>
    <recommendedName>
        <fullName evidence="2">FCP1 homology domain-containing protein</fullName>
    </recommendedName>
</protein>
<accession>A0A3F2RS35</accession>
<feature type="compositionally biased region" description="Low complexity" evidence="1">
    <location>
        <begin position="452"/>
        <end position="495"/>
    </location>
</feature>
<dbReference type="SMART" id="SM00577">
    <property type="entry name" value="CPDc"/>
    <property type="match status" value="1"/>
</dbReference>
<evidence type="ECO:0000313" key="4">
    <source>
        <dbReference type="EMBL" id="RLN62141.1"/>
    </source>
</evidence>
<dbReference type="EMBL" id="MBDO02000132">
    <property type="protein sequence ID" value="RLN62141.1"/>
    <property type="molecule type" value="Genomic_DNA"/>
</dbReference>
<feature type="region of interest" description="Disordered" evidence="1">
    <location>
        <begin position="425"/>
        <end position="495"/>
    </location>
</feature>
<proteinExistence type="predicted"/>
<feature type="compositionally biased region" description="Basic residues" evidence="1">
    <location>
        <begin position="251"/>
        <end position="260"/>
    </location>
</feature>
<dbReference type="InterPro" id="IPR011948">
    <property type="entry name" value="Dullard_phosphatase"/>
</dbReference>
<feature type="compositionally biased region" description="Polar residues" evidence="1">
    <location>
        <begin position="293"/>
        <end position="309"/>
    </location>
</feature>
<name>A0A3F2RS35_9STRA</name>
<dbReference type="InterPro" id="IPR050365">
    <property type="entry name" value="TIM50"/>
</dbReference>
<dbReference type="InterPro" id="IPR023214">
    <property type="entry name" value="HAD_sf"/>
</dbReference>
<organism evidence="4 5">
    <name type="scientific">Phytophthora kernoviae</name>
    <dbReference type="NCBI Taxonomy" id="325452"/>
    <lineage>
        <taxon>Eukaryota</taxon>
        <taxon>Sar</taxon>
        <taxon>Stramenopiles</taxon>
        <taxon>Oomycota</taxon>
        <taxon>Peronosporomycetes</taxon>
        <taxon>Peronosporales</taxon>
        <taxon>Peronosporaceae</taxon>
        <taxon>Phytophthora</taxon>
    </lineage>
</organism>
<dbReference type="AlphaFoldDB" id="A0A3F2RS35"/>
<dbReference type="Proteomes" id="UP000284657">
    <property type="component" value="Unassembled WGS sequence"/>
</dbReference>
<dbReference type="OrthoDB" id="277011at2759"/>
<sequence>MSATVVQYPVEPRVPRSRLADEVSAAKKLGSAHVRVQSERIALVLDMDECLVHSKFQNEVEYRQSEYRPEQLEEYNDSFEIVMDDGEHAIVNKRPGLDRFLEEAAKHYDVYVFTAGLEAYGKPILDALDPKGNLLAGRFFRESCQQRKGMFLKDLSVVRNDLSRVILVDNNPVSFLMQPSNGIPVPSFYDDTNDRTLESLTKAASYGLPGVPIAEIRTRKWAKQVKTVGHLSIPKWIPDQENPTEALQRGAFKKTKGRKRGAGEVGRMTRSVRQHLDAPLELLHEIPNLRQLSRQSSPARTVTALSTPARTPVPMPLPDATPVPAAAVAAIPAESPAQGSVVAATDAAPVKVDSFVAVQPGLPPKPEVVSAVVPAPTLSLIPMMPPMPNQMMTDDEQLEMVLDDLPILDADDSFNLDALDPAFLPHPAPTHTNAPVGSQGVGQPSTTTPSDSSVQPSAENSSSSVSEDDGSANSGSSMPSFSPQSSPMMSRSPSP</sequence>
<reference evidence="5 6" key="1">
    <citation type="submission" date="2018-07" db="EMBL/GenBank/DDBJ databases">
        <title>Genome sequencing of oomycete isolates from Chile give support for New Zealand origin for Phytophthora kernoviae and make available the first Nothophytophthora sp. genome.</title>
        <authorList>
            <person name="Studholme D.J."/>
            <person name="Sanfuentes E."/>
            <person name="Panda P."/>
            <person name="Hill R."/>
            <person name="Sambles C."/>
            <person name="Grant M."/>
            <person name="Williams N.M."/>
            <person name="Mcdougal R.L."/>
        </authorList>
    </citation>
    <scope>NUCLEOTIDE SEQUENCE [LARGE SCALE GENOMIC DNA]</scope>
    <source>
        <strain evidence="4">Chile6</strain>
        <strain evidence="3">Chile7</strain>
    </source>
</reference>
<dbReference type="FunFam" id="3.40.50.1000:FF:000237">
    <property type="entry name" value="Putative nuclear LIM factor interactor-interacting protein hyphal form"/>
    <property type="match status" value="1"/>
</dbReference>